<dbReference type="Proteomes" id="UP001239083">
    <property type="component" value="Unassembled WGS sequence"/>
</dbReference>
<protein>
    <submittedName>
        <fullName evidence="1">Uncharacterized protein</fullName>
    </submittedName>
</protein>
<dbReference type="RefSeq" id="WP_307043260.1">
    <property type="nucleotide sequence ID" value="NZ_JAUSYY010000001.1"/>
</dbReference>
<reference evidence="1 2" key="1">
    <citation type="submission" date="2023-07" db="EMBL/GenBank/DDBJ databases">
        <title>Comparative genomics of wheat-associated soil bacteria to identify genetic determinants of phenazine resistance.</title>
        <authorList>
            <person name="Mouncey N."/>
        </authorList>
    </citation>
    <scope>NUCLEOTIDE SEQUENCE [LARGE SCALE GENOMIC DNA]</scope>
    <source>
        <strain evidence="1 2">V3I3</strain>
    </source>
</reference>
<evidence type="ECO:0000313" key="2">
    <source>
        <dbReference type="Proteomes" id="UP001239083"/>
    </source>
</evidence>
<accession>A0ABU0RB45</accession>
<evidence type="ECO:0000313" key="1">
    <source>
        <dbReference type="EMBL" id="MDQ0895300.1"/>
    </source>
</evidence>
<keyword evidence="2" id="KW-1185">Reference proteome</keyword>
<sequence length="114" mass="12381">MERIHYAGDELVTGTEIAEALMEYAAVLAQQRTAASVDIPVRHPDGSIGTASLLLGPASQLVREPVESAGKEVTDESLVQRLRRLTAALAPRWPVARTDTTPPKAVDYDWTDEV</sequence>
<dbReference type="EMBL" id="JAUSYY010000001">
    <property type="protein sequence ID" value="MDQ0895300.1"/>
    <property type="molecule type" value="Genomic_DNA"/>
</dbReference>
<gene>
    <name evidence="1" type="ORF">QFZ26_002855</name>
</gene>
<proteinExistence type="predicted"/>
<comment type="caution">
    <text evidence="1">The sequence shown here is derived from an EMBL/GenBank/DDBJ whole genome shotgun (WGS) entry which is preliminary data.</text>
</comment>
<name>A0ABU0RB45_9MICO</name>
<organism evidence="1 2">
    <name type="scientific">Agromyces ramosus</name>
    <dbReference type="NCBI Taxonomy" id="33879"/>
    <lineage>
        <taxon>Bacteria</taxon>
        <taxon>Bacillati</taxon>
        <taxon>Actinomycetota</taxon>
        <taxon>Actinomycetes</taxon>
        <taxon>Micrococcales</taxon>
        <taxon>Microbacteriaceae</taxon>
        <taxon>Agromyces</taxon>
    </lineage>
</organism>